<dbReference type="OrthoDB" id="6432525at2759"/>
<dbReference type="Proteomes" id="UP000887013">
    <property type="component" value="Unassembled WGS sequence"/>
</dbReference>
<reference evidence="2" key="1">
    <citation type="submission" date="2020-08" db="EMBL/GenBank/DDBJ databases">
        <title>Multicomponent nature underlies the extraordinary mechanical properties of spider dragline silk.</title>
        <authorList>
            <person name="Kono N."/>
            <person name="Nakamura H."/>
            <person name="Mori M."/>
            <person name="Yoshida Y."/>
            <person name="Ohtoshi R."/>
            <person name="Malay A.D."/>
            <person name="Moran D.A.P."/>
            <person name="Tomita M."/>
            <person name="Numata K."/>
            <person name="Arakawa K."/>
        </authorList>
    </citation>
    <scope>NUCLEOTIDE SEQUENCE</scope>
</reference>
<proteinExistence type="predicted"/>
<dbReference type="SUPFAM" id="SSF52087">
    <property type="entry name" value="CRAL/TRIO domain"/>
    <property type="match status" value="1"/>
</dbReference>
<dbReference type="Pfam" id="PF00650">
    <property type="entry name" value="CRAL_TRIO"/>
    <property type="match status" value="1"/>
</dbReference>
<protein>
    <submittedName>
        <fullName evidence="2">Alpha-tocopherol transfer protein-like</fullName>
    </submittedName>
</protein>
<dbReference type="PANTHER" id="PTHR10174">
    <property type="entry name" value="ALPHA-TOCOPHEROL TRANSFER PROTEIN-RELATED"/>
    <property type="match status" value="1"/>
</dbReference>
<dbReference type="SUPFAM" id="SSF46938">
    <property type="entry name" value="CRAL/TRIO N-terminal domain"/>
    <property type="match status" value="1"/>
</dbReference>
<accession>A0A8X6UGK3</accession>
<feature type="domain" description="CRAL-TRIO" evidence="1">
    <location>
        <begin position="158"/>
        <end position="307"/>
    </location>
</feature>
<dbReference type="AlphaFoldDB" id="A0A8X6UGK3"/>
<dbReference type="GO" id="GO:1902936">
    <property type="term" value="F:phosphatidylinositol bisphosphate binding"/>
    <property type="evidence" value="ECO:0007669"/>
    <property type="project" value="TreeGrafter"/>
</dbReference>
<dbReference type="SMART" id="SM00516">
    <property type="entry name" value="SEC14"/>
    <property type="match status" value="1"/>
</dbReference>
<gene>
    <name evidence="2" type="primary">TTPAL_5</name>
    <name evidence="2" type="ORF">NPIL_499641</name>
</gene>
<evidence type="ECO:0000313" key="2">
    <source>
        <dbReference type="EMBL" id="GFU07951.1"/>
    </source>
</evidence>
<evidence type="ECO:0000259" key="1">
    <source>
        <dbReference type="PROSITE" id="PS50191"/>
    </source>
</evidence>
<dbReference type="Gene3D" id="3.40.525.10">
    <property type="entry name" value="CRAL-TRIO lipid binding domain"/>
    <property type="match status" value="1"/>
</dbReference>
<dbReference type="PANTHER" id="PTHR10174:SF130">
    <property type="entry name" value="ALPHA-TOCOPHEROL TRANSFER PROTEIN-LIKE"/>
    <property type="match status" value="1"/>
</dbReference>
<organism evidence="2 3">
    <name type="scientific">Nephila pilipes</name>
    <name type="common">Giant wood spider</name>
    <name type="synonym">Nephila maculata</name>
    <dbReference type="NCBI Taxonomy" id="299642"/>
    <lineage>
        <taxon>Eukaryota</taxon>
        <taxon>Metazoa</taxon>
        <taxon>Ecdysozoa</taxon>
        <taxon>Arthropoda</taxon>
        <taxon>Chelicerata</taxon>
        <taxon>Arachnida</taxon>
        <taxon>Araneae</taxon>
        <taxon>Araneomorphae</taxon>
        <taxon>Entelegynae</taxon>
        <taxon>Araneoidea</taxon>
        <taxon>Nephilidae</taxon>
        <taxon>Nephila</taxon>
    </lineage>
</organism>
<dbReference type="EMBL" id="BMAW01028555">
    <property type="protein sequence ID" value="GFU07951.1"/>
    <property type="molecule type" value="Genomic_DNA"/>
</dbReference>
<dbReference type="CDD" id="cd00170">
    <property type="entry name" value="SEC14"/>
    <property type="match status" value="1"/>
</dbReference>
<sequence>MKICRTLTTQMLELLQHSASFTTSKPSYVYFEEQCNRFKKVPKPKFLLEETMEILPFEVTHLPEQYRVKLEKELNETTENKAKCLQELKILLKGEKTTKHIEFEDDFLQQYLRHSKYDTTVASIKVRNFTALKRKHGWLFQSIEFQFTQNLSSKYACFLPYRCPDGYCISFLQLGKWNPEELTFEDFARISFIMNLQLIRFPLSQITGVKTIVDCKNTGLRHLKYCTLQNIILLYNVTMECFPLNYSDIHVINQSSLMTLVWKMAKPILPEFVKNMFIFHSSTEELFDFFPRSVIPKKYRGELVDYYSSNWLMKANEQQKTFPEGGQRNRD</sequence>
<keyword evidence="3" id="KW-1185">Reference proteome</keyword>
<dbReference type="InterPro" id="IPR036273">
    <property type="entry name" value="CRAL/TRIO_N_dom_sf"/>
</dbReference>
<evidence type="ECO:0000313" key="3">
    <source>
        <dbReference type="Proteomes" id="UP000887013"/>
    </source>
</evidence>
<dbReference type="Gene3D" id="1.10.8.20">
    <property type="entry name" value="N-terminal domain of phosphatidylinositol transfer protein sec14p"/>
    <property type="match status" value="1"/>
</dbReference>
<dbReference type="GO" id="GO:0016020">
    <property type="term" value="C:membrane"/>
    <property type="evidence" value="ECO:0007669"/>
    <property type="project" value="TreeGrafter"/>
</dbReference>
<name>A0A8X6UGK3_NEPPI</name>
<dbReference type="InterPro" id="IPR036865">
    <property type="entry name" value="CRAL-TRIO_dom_sf"/>
</dbReference>
<dbReference type="PRINTS" id="PR00180">
    <property type="entry name" value="CRETINALDHBP"/>
</dbReference>
<dbReference type="PROSITE" id="PS50191">
    <property type="entry name" value="CRAL_TRIO"/>
    <property type="match status" value="1"/>
</dbReference>
<dbReference type="InterPro" id="IPR001251">
    <property type="entry name" value="CRAL-TRIO_dom"/>
</dbReference>
<comment type="caution">
    <text evidence="2">The sequence shown here is derived from an EMBL/GenBank/DDBJ whole genome shotgun (WGS) entry which is preliminary data.</text>
</comment>